<reference evidence="2 3" key="1">
    <citation type="submission" date="2018-11" db="EMBL/GenBank/DDBJ databases">
        <title>Photobacterium sp. BEI247 sp. nov., a marine bacterium isolated from Yongle Blue Hole in the South China Sea.</title>
        <authorList>
            <person name="Wang X."/>
        </authorList>
    </citation>
    <scope>NUCLEOTIDE SEQUENCE [LARGE SCALE GENOMIC DNA]</scope>
    <source>
        <strain evidence="3">BEI247</strain>
    </source>
</reference>
<dbReference type="OrthoDB" id="482277at2"/>
<dbReference type="Gene3D" id="3.10.490.10">
    <property type="entry name" value="Gamma-glutamyl cyclotransferase-like"/>
    <property type="match status" value="1"/>
</dbReference>
<name>A0A3S3S3N1_9GAMM</name>
<dbReference type="RefSeq" id="WP_128782996.1">
    <property type="nucleotide sequence ID" value="NZ_JAKJSG010000118.1"/>
</dbReference>
<dbReference type="CDD" id="cd06661">
    <property type="entry name" value="GGCT_like"/>
    <property type="match status" value="1"/>
</dbReference>
<evidence type="ECO:0000313" key="2">
    <source>
        <dbReference type="EMBL" id="RWX57430.1"/>
    </source>
</evidence>
<gene>
    <name evidence="2" type="ORF">EDI28_05235</name>
</gene>
<dbReference type="InterPro" id="IPR036568">
    <property type="entry name" value="GGCT-like_sf"/>
</dbReference>
<organism evidence="2 3">
    <name type="scientific">Photobacterium chitinilyticum</name>
    <dbReference type="NCBI Taxonomy" id="2485123"/>
    <lineage>
        <taxon>Bacteria</taxon>
        <taxon>Pseudomonadati</taxon>
        <taxon>Pseudomonadota</taxon>
        <taxon>Gammaproteobacteria</taxon>
        <taxon>Vibrionales</taxon>
        <taxon>Vibrionaceae</taxon>
        <taxon>Photobacterium</taxon>
    </lineage>
</organism>
<dbReference type="InterPro" id="IPR013024">
    <property type="entry name" value="GGCT-like"/>
</dbReference>
<dbReference type="InterPro" id="IPR009288">
    <property type="entry name" value="AIG2-like_dom"/>
</dbReference>
<dbReference type="Pfam" id="PF06094">
    <property type="entry name" value="GGACT"/>
    <property type="match status" value="1"/>
</dbReference>
<dbReference type="EMBL" id="RJLM01000001">
    <property type="protein sequence ID" value="RWX57430.1"/>
    <property type="molecule type" value="Genomic_DNA"/>
</dbReference>
<dbReference type="AlphaFoldDB" id="A0A3S3S3N1"/>
<accession>A0A3S3S3N1</accession>
<comment type="caution">
    <text evidence="2">The sequence shown here is derived from an EMBL/GenBank/DDBJ whole genome shotgun (WGS) entry which is preliminary data.</text>
</comment>
<dbReference type="SUPFAM" id="SSF110857">
    <property type="entry name" value="Gamma-glutamyl cyclotransferase-like"/>
    <property type="match status" value="1"/>
</dbReference>
<keyword evidence="3" id="KW-1185">Reference proteome</keyword>
<evidence type="ECO:0000259" key="1">
    <source>
        <dbReference type="Pfam" id="PF06094"/>
    </source>
</evidence>
<keyword evidence="2" id="KW-0808">Transferase</keyword>
<feature type="domain" description="Gamma-glutamylcyclotransferase AIG2-like" evidence="1">
    <location>
        <begin position="4"/>
        <end position="78"/>
    </location>
</feature>
<protein>
    <submittedName>
        <fullName evidence="2">Gamma-glutamylcyclotransferase</fullName>
    </submittedName>
</protein>
<evidence type="ECO:0000313" key="3">
    <source>
        <dbReference type="Proteomes" id="UP000287563"/>
    </source>
</evidence>
<sequence>MILQLYLVGERYSPWLVIDEGKGYKVKGEVYSVTSEVLAEMDRLERISEPDGYRKVTIQVLCIESGELLKAYAYGKPIVQLKNADIRKKLAGEYLLEHSELYRSRN</sequence>
<dbReference type="Proteomes" id="UP000287563">
    <property type="component" value="Unassembled WGS sequence"/>
</dbReference>
<dbReference type="GO" id="GO:0016740">
    <property type="term" value="F:transferase activity"/>
    <property type="evidence" value="ECO:0007669"/>
    <property type="project" value="UniProtKB-KW"/>
</dbReference>
<proteinExistence type="predicted"/>